<name>A0A8J7Z1Y1_9CYAN</name>
<dbReference type="SMART" id="SM00470">
    <property type="entry name" value="ParB"/>
    <property type="match status" value="1"/>
</dbReference>
<dbReference type="PANTHER" id="PTHR33375:SF1">
    <property type="entry name" value="CHROMOSOME-PARTITIONING PROTEIN PARB-RELATED"/>
    <property type="match status" value="1"/>
</dbReference>
<dbReference type="InterPro" id="IPR041468">
    <property type="entry name" value="HTH_ParB/Spo0J"/>
</dbReference>
<dbReference type="AlphaFoldDB" id="A0A8J7Z1Y1"/>
<keyword evidence="4" id="KW-1185">Reference proteome</keyword>
<organism evidence="3 4">
    <name type="scientific">Myxacorys almedinensis A</name>
    <dbReference type="NCBI Taxonomy" id="2690445"/>
    <lineage>
        <taxon>Bacteria</taxon>
        <taxon>Bacillati</taxon>
        <taxon>Cyanobacteriota</taxon>
        <taxon>Cyanophyceae</taxon>
        <taxon>Leptolyngbyales</taxon>
        <taxon>Leptolyngbyaceae</taxon>
        <taxon>Myxacorys</taxon>
        <taxon>Myxacorys almedinensis</taxon>
    </lineage>
</organism>
<reference evidence="3" key="1">
    <citation type="submission" date="2019-12" db="EMBL/GenBank/DDBJ databases">
        <title>High-Quality draft genome sequences of three cyanobacteria isolated from the limestone walls of the Old Cathedral of Coimbra.</title>
        <authorList>
            <person name="Tiago I."/>
            <person name="Soares F."/>
            <person name="Portugal A."/>
        </authorList>
    </citation>
    <scope>NUCLEOTIDE SEQUENCE</scope>
    <source>
        <strain evidence="3">A</strain>
    </source>
</reference>
<dbReference type="InterPro" id="IPR003115">
    <property type="entry name" value="ParB_N"/>
</dbReference>
<dbReference type="Gene3D" id="3.90.1530.30">
    <property type="match status" value="1"/>
</dbReference>
<sequence length="326" mass="37025">MANRLAAALQNIGSMMPTADLDNLPAPKNDGSKAVVRLRLSDIEISDRVRQSHDEVLIRSFVETFRTSGFRGVLWVRPTTAGHYKLIAGGTRYLACQQANIEWVDALVFEVDAVEALDLELEENLKRRDFNDLETVHGVLRSLELELSLSREQILALFSWNSRNCEPDGTHRAPRKDSVLAPIPLEQLEADWSIIERKFERLGRYSPEGFRVNFLPLLNLPKPVQDAIMQGHLEGSKARLFARISDEKTQNTLLKQAIAENWSRDQITEAVKTWREQHDPKVVNQAAEVQFSSRVKSVLQRLSKAPLTGRSRTKAERLLKELESLL</sequence>
<dbReference type="PANTHER" id="PTHR33375">
    <property type="entry name" value="CHROMOSOME-PARTITIONING PROTEIN PARB-RELATED"/>
    <property type="match status" value="1"/>
</dbReference>
<dbReference type="SUPFAM" id="SSF110849">
    <property type="entry name" value="ParB/Sulfiredoxin"/>
    <property type="match status" value="1"/>
</dbReference>
<dbReference type="Pfam" id="PF17762">
    <property type="entry name" value="HTH_ParB"/>
    <property type="match status" value="1"/>
</dbReference>
<dbReference type="Pfam" id="PF02195">
    <property type="entry name" value="ParB_N"/>
    <property type="match status" value="1"/>
</dbReference>
<protein>
    <submittedName>
        <fullName evidence="3">ParB N-terminal domain-containing protein</fullName>
    </submittedName>
</protein>
<gene>
    <name evidence="3" type="ORF">GS601_14915</name>
</gene>
<dbReference type="EMBL" id="WVIE01000017">
    <property type="protein sequence ID" value="NDJ18562.1"/>
    <property type="molecule type" value="Genomic_DNA"/>
</dbReference>
<evidence type="ECO:0000313" key="3">
    <source>
        <dbReference type="EMBL" id="NDJ18562.1"/>
    </source>
</evidence>
<feature type="domain" description="ParB-like N-terminal" evidence="2">
    <location>
        <begin position="36"/>
        <end position="125"/>
    </location>
</feature>
<dbReference type="Gene3D" id="1.10.10.2830">
    <property type="match status" value="1"/>
</dbReference>
<comment type="caution">
    <text evidence="3">The sequence shown here is derived from an EMBL/GenBank/DDBJ whole genome shotgun (WGS) entry which is preliminary data.</text>
</comment>
<proteinExistence type="predicted"/>
<dbReference type="GO" id="GO:0005694">
    <property type="term" value="C:chromosome"/>
    <property type="evidence" value="ECO:0007669"/>
    <property type="project" value="TreeGrafter"/>
</dbReference>
<dbReference type="InterPro" id="IPR050336">
    <property type="entry name" value="Chromosome_partition/occlusion"/>
</dbReference>
<dbReference type="InterPro" id="IPR036086">
    <property type="entry name" value="ParB/Sulfiredoxin_sf"/>
</dbReference>
<evidence type="ECO:0000256" key="1">
    <source>
        <dbReference type="ARBA" id="ARBA00022829"/>
    </source>
</evidence>
<dbReference type="Proteomes" id="UP000646053">
    <property type="component" value="Unassembled WGS sequence"/>
</dbReference>
<dbReference type="SUPFAM" id="SSF109709">
    <property type="entry name" value="KorB DNA-binding domain-like"/>
    <property type="match status" value="1"/>
</dbReference>
<evidence type="ECO:0000259" key="2">
    <source>
        <dbReference type="SMART" id="SM00470"/>
    </source>
</evidence>
<dbReference type="GO" id="GO:0007059">
    <property type="term" value="P:chromosome segregation"/>
    <property type="evidence" value="ECO:0007669"/>
    <property type="project" value="UniProtKB-KW"/>
</dbReference>
<dbReference type="RefSeq" id="WP_162424089.1">
    <property type="nucleotide sequence ID" value="NZ_WVIE01000017.1"/>
</dbReference>
<evidence type="ECO:0000313" key="4">
    <source>
        <dbReference type="Proteomes" id="UP000646053"/>
    </source>
</evidence>
<keyword evidence="1" id="KW-0159">Chromosome partition</keyword>
<accession>A0A8J7Z1Y1</accession>